<evidence type="ECO:0000256" key="4">
    <source>
        <dbReference type="ARBA" id="ARBA00022840"/>
    </source>
</evidence>
<feature type="region of interest" description="Disordered" evidence="7">
    <location>
        <begin position="682"/>
        <end position="764"/>
    </location>
</feature>
<dbReference type="SMART" id="SM00490">
    <property type="entry name" value="HELICc"/>
    <property type="match status" value="1"/>
</dbReference>
<dbReference type="CDD" id="cd18787">
    <property type="entry name" value="SF2_C_DEAD"/>
    <property type="match status" value="1"/>
</dbReference>
<sequence>MTQHHPHDPESADGRIKKPRHKKHQNQSYGERLAADPTYVAPRTDSAPVKGYRSEQPRNDRGQRSTDRNRDERNDRSYNRDDRPAARTNRDDRPAFRRDERPQYNRDDRSSSNRGDRPSYNRDERPSYNRDDRSRFNRDDRPQGNRDERPSYNRDDRSRFNRDDRSQGSRDERPRFNRDERPSFNRDDRSSYNRDDRSRFNRDDRSQGNRDERPRFNRDDRSQGGRGERPAYKRDERPAYNRDDRSQGERTDRSRFNRDDRPQYNRDERPRFNRDERPQYTNDRPRFDRDDKSYRRDQRVENRDDRRSEQAEQPVDLGTVAEDNQFAALGLAPRLVQRLARDGITAPFPIQAATIPDALAGKDVLGRGQTGSGKTLGFGLPTLMRLSGGHTESRRPRGMILVPTRELAMQVHDALEPLAHVMNVSLKLIAGGLPYPKQIDALRRGVDLLIATPGRLIDLCEQGAADLGAVEVAVLDEADHMCDMGFMPAVTTLLDMTPPEGQRLLFSATLDNDVDKIVRTYLKDPVQHSTESGQASVSTMEHHLLVIEPAHKQSLTAELASRDGRTIVFVRTKLGADRIATQLRDRGVMAAALHGGLTQGMRNRTLDQFKDGSVPVLVATDVAARGIHVDDVGLVVQADPPAEHKDYLHRAGRTARAGGKGAVVTLLLPHQRRGMIRMAESAGVKAEPVRARPGDELVTELTGGTKPSGYPVKLPAPKPQRFNKGGGKRFGSTRPGRGHDSRGGNGPRRGGNSGRRTDGKSYQH</sequence>
<feature type="domain" description="Helicase ATP-binding" evidence="8">
    <location>
        <begin position="355"/>
        <end position="528"/>
    </location>
</feature>
<comment type="caution">
    <text evidence="11">The sequence shown here is derived from an EMBL/GenBank/DDBJ whole genome shotgun (WGS) entry which is preliminary data.</text>
</comment>
<dbReference type="Gene3D" id="3.40.50.300">
    <property type="entry name" value="P-loop containing nucleotide triphosphate hydrolases"/>
    <property type="match status" value="2"/>
</dbReference>
<evidence type="ECO:0000256" key="6">
    <source>
        <dbReference type="PROSITE-ProRule" id="PRU00552"/>
    </source>
</evidence>
<feature type="domain" description="DEAD-box RNA helicase Q" evidence="10">
    <location>
        <begin position="324"/>
        <end position="352"/>
    </location>
</feature>
<dbReference type="InterPro" id="IPR011545">
    <property type="entry name" value="DEAD/DEAH_box_helicase_dom"/>
</dbReference>
<evidence type="ECO:0000256" key="2">
    <source>
        <dbReference type="ARBA" id="ARBA00022801"/>
    </source>
</evidence>
<evidence type="ECO:0000256" key="1">
    <source>
        <dbReference type="ARBA" id="ARBA00022741"/>
    </source>
</evidence>
<dbReference type="EMBL" id="SODU01000002">
    <property type="protein sequence ID" value="TDW90775.1"/>
    <property type="molecule type" value="Genomic_DNA"/>
</dbReference>
<accession>A0ABY2FI47</accession>
<gene>
    <name evidence="11" type="ORF">EV137_4599</name>
</gene>
<reference evidence="11 12" key="1">
    <citation type="submission" date="2019-03" db="EMBL/GenBank/DDBJ databases">
        <title>Genomic Encyclopedia of Type Strains, Phase III (KMG-III): the genomes of soil and plant-associated and newly described type strains.</title>
        <authorList>
            <person name="Whitman W."/>
        </authorList>
    </citation>
    <scope>NUCLEOTIDE SEQUENCE [LARGE SCALE GENOMIC DNA]</scope>
    <source>
        <strain evidence="11 12">VKMAc-2574</strain>
    </source>
</reference>
<keyword evidence="4" id="KW-0067">ATP-binding</keyword>
<dbReference type="Proteomes" id="UP000295060">
    <property type="component" value="Unassembled WGS sequence"/>
</dbReference>
<evidence type="ECO:0000259" key="10">
    <source>
        <dbReference type="PROSITE" id="PS51195"/>
    </source>
</evidence>
<keyword evidence="12" id="KW-1185">Reference proteome</keyword>
<dbReference type="InterPro" id="IPR001650">
    <property type="entry name" value="Helicase_C-like"/>
</dbReference>
<feature type="short sequence motif" description="Q motif" evidence="6">
    <location>
        <begin position="324"/>
        <end position="352"/>
    </location>
</feature>
<evidence type="ECO:0000259" key="8">
    <source>
        <dbReference type="PROSITE" id="PS51192"/>
    </source>
</evidence>
<dbReference type="PANTHER" id="PTHR47959:SF13">
    <property type="entry name" value="ATP-DEPENDENT RNA HELICASE RHLE"/>
    <property type="match status" value="1"/>
</dbReference>
<feature type="compositionally biased region" description="Gly residues" evidence="7">
    <location>
        <begin position="743"/>
        <end position="753"/>
    </location>
</feature>
<comment type="similarity">
    <text evidence="5">Belongs to the DEAD box helicase family.</text>
</comment>
<dbReference type="CDD" id="cd00268">
    <property type="entry name" value="DEADc"/>
    <property type="match status" value="1"/>
</dbReference>
<evidence type="ECO:0000256" key="7">
    <source>
        <dbReference type="SAM" id="MobiDB-lite"/>
    </source>
</evidence>
<organism evidence="11 12">
    <name type="scientific">Kribbella pratensis</name>
    <dbReference type="NCBI Taxonomy" id="2512112"/>
    <lineage>
        <taxon>Bacteria</taxon>
        <taxon>Bacillati</taxon>
        <taxon>Actinomycetota</taxon>
        <taxon>Actinomycetes</taxon>
        <taxon>Propionibacteriales</taxon>
        <taxon>Kribbellaceae</taxon>
        <taxon>Kribbella</taxon>
    </lineage>
</organism>
<evidence type="ECO:0000313" key="12">
    <source>
        <dbReference type="Proteomes" id="UP000295060"/>
    </source>
</evidence>
<dbReference type="InterPro" id="IPR014001">
    <property type="entry name" value="Helicase_ATP-bd"/>
</dbReference>
<feature type="region of interest" description="Disordered" evidence="7">
    <location>
        <begin position="1"/>
        <end position="317"/>
    </location>
</feature>
<dbReference type="InterPro" id="IPR044742">
    <property type="entry name" value="DEAD/DEAH_RhlB"/>
</dbReference>
<dbReference type="InterPro" id="IPR050079">
    <property type="entry name" value="DEAD_box_RNA_helicase"/>
</dbReference>
<dbReference type="SMART" id="SM00487">
    <property type="entry name" value="DEXDc"/>
    <property type="match status" value="1"/>
</dbReference>
<dbReference type="InterPro" id="IPR027417">
    <property type="entry name" value="P-loop_NTPase"/>
</dbReference>
<evidence type="ECO:0000259" key="9">
    <source>
        <dbReference type="PROSITE" id="PS51194"/>
    </source>
</evidence>
<name>A0ABY2FI47_9ACTN</name>
<keyword evidence="1" id="KW-0547">Nucleotide-binding</keyword>
<dbReference type="RefSeq" id="WP_238175494.1">
    <property type="nucleotide sequence ID" value="NZ_SODU01000002.1"/>
</dbReference>
<protein>
    <submittedName>
        <fullName evidence="11">Superfamily II DNA/RNA helicase</fullName>
    </submittedName>
</protein>
<dbReference type="Pfam" id="PF00271">
    <property type="entry name" value="Helicase_C"/>
    <property type="match status" value="1"/>
</dbReference>
<dbReference type="PROSITE" id="PS51192">
    <property type="entry name" value="HELICASE_ATP_BIND_1"/>
    <property type="match status" value="1"/>
</dbReference>
<evidence type="ECO:0000256" key="5">
    <source>
        <dbReference type="ARBA" id="ARBA00038437"/>
    </source>
</evidence>
<feature type="compositionally biased region" description="Basic and acidic residues" evidence="7">
    <location>
        <begin position="52"/>
        <end position="310"/>
    </location>
</feature>
<dbReference type="PROSITE" id="PS51195">
    <property type="entry name" value="Q_MOTIF"/>
    <property type="match status" value="1"/>
</dbReference>
<dbReference type="GO" id="GO:0004386">
    <property type="term" value="F:helicase activity"/>
    <property type="evidence" value="ECO:0007669"/>
    <property type="project" value="UniProtKB-KW"/>
</dbReference>
<proteinExistence type="inferred from homology"/>
<keyword evidence="3 11" id="KW-0347">Helicase</keyword>
<keyword evidence="2" id="KW-0378">Hydrolase</keyword>
<feature type="compositionally biased region" description="Basic and acidic residues" evidence="7">
    <location>
        <begin position="1"/>
        <end position="16"/>
    </location>
</feature>
<dbReference type="InterPro" id="IPR014014">
    <property type="entry name" value="RNA_helicase_DEAD_Q_motif"/>
</dbReference>
<feature type="compositionally biased region" description="Basic and acidic residues" evidence="7">
    <location>
        <begin position="755"/>
        <end position="764"/>
    </location>
</feature>
<feature type="domain" description="Helicase C-terminal" evidence="9">
    <location>
        <begin position="539"/>
        <end position="697"/>
    </location>
</feature>
<evidence type="ECO:0000256" key="3">
    <source>
        <dbReference type="ARBA" id="ARBA00022806"/>
    </source>
</evidence>
<dbReference type="SUPFAM" id="SSF52540">
    <property type="entry name" value="P-loop containing nucleoside triphosphate hydrolases"/>
    <property type="match status" value="1"/>
</dbReference>
<dbReference type="PANTHER" id="PTHR47959">
    <property type="entry name" value="ATP-DEPENDENT RNA HELICASE RHLE-RELATED"/>
    <property type="match status" value="1"/>
</dbReference>
<evidence type="ECO:0000313" key="11">
    <source>
        <dbReference type="EMBL" id="TDW90775.1"/>
    </source>
</evidence>
<dbReference type="Pfam" id="PF00270">
    <property type="entry name" value="DEAD"/>
    <property type="match status" value="1"/>
</dbReference>
<dbReference type="PROSITE" id="PS51194">
    <property type="entry name" value="HELICASE_CTER"/>
    <property type="match status" value="1"/>
</dbReference>